<name>A0A544W130_9MYCO</name>
<evidence type="ECO:0008006" key="3">
    <source>
        <dbReference type="Google" id="ProtNLM"/>
    </source>
</evidence>
<reference evidence="1 2" key="1">
    <citation type="submission" date="2018-10" db="EMBL/GenBank/DDBJ databases">
        <title>Draft genome of Mycobacterium hodleri strain B.</title>
        <authorList>
            <person name="Amande T.J."/>
            <person name="Mcgenity T.J."/>
        </authorList>
    </citation>
    <scope>NUCLEOTIDE SEQUENCE [LARGE SCALE GENOMIC DNA]</scope>
    <source>
        <strain evidence="1 2">B</strain>
    </source>
</reference>
<dbReference type="RefSeq" id="WP_142552732.1">
    <property type="nucleotide sequence ID" value="NZ_VIFX01000016.1"/>
</dbReference>
<evidence type="ECO:0000313" key="2">
    <source>
        <dbReference type="Proteomes" id="UP000315759"/>
    </source>
</evidence>
<gene>
    <name evidence="1" type="ORF">D8S82_14365</name>
</gene>
<dbReference type="AlphaFoldDB" id="A0A544W130"/>
<dbReference type="Proteomes" id="UP000315759">
    <property type="component" value="Unassembled WGS sequence"/>
</dbReference>
<proteinExistence type="predicted"/>
<organism evidence="1 2">
    <name type="scientific">Mycolicibacterium hodleri</name>
    <dbReference type="NCBI Taxonomy" id="49897"/>
    <lineage>
        <taxon>Bacteria</taxon>
        <taxon>Bacillati</taxon>
        <taxon>Actinomycetota</taxon>
        <taxon>Actinomycetes</taxon>
        <taxon>Mycobacteriales</taxon>
        <taxon>Mycobacteriaceae</taxon>
        <taxon>Mycolicibacterium</taxon>
    </lineage>
</organism>
<sequence length="285" mass="31051">MSEDRSCIDSGMGEAFDSWLDLFNETLALTAAVPWAFLYVVESTKNPDWGHINKLLGGFNACKTYDVAERNIESKHQTLNVLALLGCWGSFEAYVVDAAKAGLRSRPEMLSNPVFNKAKRRAEQLADADEGQRFEHIIDKVLASIHDKLDAGGNGKYESQLALGGLGGTVPSDLASALMEAQQVRNVLAHNGGKADAKLLKQAPSLGFEIGDQVVITKQMLGKYLLALNTYTTIIVNRYRVQRGCAPLVCYGGMQNLFKDSFDQLFPDAVFPTSAKGVSGRKSLN</sequence>
<comment type="caution">
    <text evidence="1">The sequence shown here is derived from an EMBL/GenBank/DDBJ whole genome shotgun (WGS) entry which is preliminary data.</text>
</comment>
<evidence type="ECO:0000313" key="1">
    <source>
        <dbReference type="EMBL" id="TQR85959.1"/>
    </source>
</evidence>
<dbReference type="EMBL" id="VIFX01000016">
    <property type="protein sequence ID" value="TQR85959.1"/>
    <property type="molecule type" value="Genomic_DNA"/>
</dbReference>
<keyword evidence="2" id="KW-1185">Reference proteome</keyword>
<protein>
    <recommendedName>
        <fullName evidence="3">RiboL-PSP-HEPN domain-containing protein</fullName>
    </recommendedName>
</protein>
<accession>A0A544W130</accession>